<dbReference type="AlphaFoldDB" id="A0AAN9G9S4"/>
<dbReference type="InterPro" id="IPR039977">
    <property type="entry name" value="Suv4-20/Set9"/>
</dbReference>
<organism evidence="15 16">
    <name type="scientific">Littorina saxatilis</name>
    <dbReference type="NCBI Taxonomy" id="31220"/>
    <lineage>
        <taxon>Eukaryota</taxon>
        <taxon>Metazoa</taxon>
        <taxon>Spiralia</taxon>
        <taxon>Lophotrochozoa</taxon>
        <taxon>Mollusca</taxon>
        <taxon>Gastropoda</taxon>
        <taxon>Caenogastropoda</taxon>
        <taxon>Littorinimorpha</taxon>
        <taxon>Littorinoidea</taxon>
        <taxon>Littorinidae</taxon>
        <taxon>Littorina</taxon>
    </lineage>
</organism>
<keyword evidence="8" id="KW-0949">S-adenosyl-L-methionine</keyword>
<dbReference type="GO" id="GO:0005694">
    <property type="term" value="C:chromosome"/>
    <property type="evidence" value="ECO:0007669"/>
    <property type="project" value="UniProtKB-SubCell"/>
</dbReference>
<keyword evidence="4" id="KW-0158">Chromosome</keyword>
<keyword evidence="11" id="KW-0804">Transcription</keyword>
<evidence type="ECO:0000256" key="4">
    <source>
        <dbReference type="ARBA" id="ARBA00022454"/>
    </source>
</evidence>
<dbReference type="Pfam" id="PF00856">
    <property type="entry name" value="SET"/>
    <property type="match status" value="1"/>
</dbReference>
<dbReference type="EMBL" id="JBAMIC010000012">
    <property type="protein sequence ID" value="KAK7099110.1"/>
    <property type="molecule type" value="Genomic_DNA"/>
</dbReference>
<reference evidence="15 16" key="1">
    <citation type="submission" date="2024-02" db="EMBL/GenBank/DDBJ databases">
        <title>Chromosome-scale genome assembly of the rough periwinkle Littorina saxatilis.</title>
        <authorList>
            <person name="De Jode A."/>
            <person name="Faria R."/>
            <person name="Formenti G."/>
            <person name="Sims Y."/>
            <person name="Smith T.P."/>
            <person name="Tracey A."/>
            <person name="Wood J.M.D."/>
            <person name="Zagrodzka Z.B."/>
            <person name="Johannesson K."/>
            <person name="Butlin R.K."/>
            <person name="Leder E.H."/>
        </authorList>
    </citation>
    <scope>NUCLEOTIDE SEQUENCE [LARGE SCALE GENOMIC DNA]</scope>
    <source>
        <strain evidence="15">Snail1</strain>
        <tissue evidence="15">Muscle</tissue>
    </source>
</reference>
<accession>A0AAN9G9S4</accession>
<evidence type="ECO:0000256" key="10">
    <source>
        <dbReference type="ARBA" id="ARBA00023015"/>
    </source>
</evidence>
<evidence type="ECO:0000256" key="9">
    <source>
        <dbReference type="ARBA" id="ARBA00022853"/>
    </source>
</evidence>
<feature type="domain" description="SET" evidence="14">
    <location>
        <begin position="103"/>
        <end position="215"/>
    </location>
</feature>
<keyword evidence="6" id="KW-0489">Methyltransferase</keyword>
<evidence type="ECO:0000256" key="12">
    <source>
        <dbReference type="ARBA" id="ARBA00023242"/>
    </source>
</evidence>
<comment type="subcellular location">
    <subcellularLocation>
        <location evidence="2">Chromosome</location>
    </subcellularLocation>
    <subcellularLocation>
        <location evidence="1">Nucleus</location>
    </subcellularLocation>
</comment>
<keyword evidence="9" id="KW-0156">Chromatin regulator</keyword>
<feature type="region of interest" description="Disordered" evidence="13">
    <location>
        <begin position="321"/>
        <end position="416"/>
    </location>
</feature>
<gene>
    <name evidence="15" type="ORF">V1264_003298</name>
</gene>
<evidence type="ECO:0000256" key="6">
    <source>
        <dbReference type="ARBA" id="ARBA00022603"/>
    </source>
</evidence>
<dbReference type="GO" id="GO:0140941">
    <property type="term" value="F:histone H4K20me methyltransferase activity"/>
    <property type="evidence" value="ECO:0007669"/>
    <property type="project" value="UniProtKB-EC"/>
</dbReference>
<sequence>MTTEELCRYDDICTALIIDPYMGFQTHKMNIRFRPLSNQAELKRIVEEFIHDQDYEKTHDKLLAVDPRRVSPLIKTEREQNLMRQHIYCFLKMFDNQAGFEIQPCERYSLEDQQGGKIVATKAWKKGQVISMLVGCVGELTPEQERELLVWGQNDYSVQYSDRKKKSQLWLGPAAYMNHDCRPNCSFHATACTAAARLQVIRNIAAGDEIVLSYGDGFFTDEYGNSSCECNTCEELRRGAFRPKENAIVEEPRERLRQVPSRMSTRAEQNMQHARENWTSRARRLEASAALLKSDDLRKLKVTRYDAELMIESNHFLSDVGPRKVAQQATPLGSVSRSRHNSGLSRASSEQSGVCTDLSSSNNSASNLSASTASADAACSLSNPCTPRPRVKRSLSLARKSGSKRARVGSLLDTGDENQPILTAEILPESEREGNRASLWPGKMLNGPGFDLDTGSTTVKGIPLSSRKNSVHAQSLGPHSQPANGLLSSHMTKIKAVKGEGIRQSPRLRPRQASASFSGDYVDSSDVPVGGCVVNGAAESEEPTLEDEEDNDDSGLGEMTVDPFDKSLDSNHNFHDPPVLEPQVPFVPYANTHTSFSSLAQAEEDSDQDLNKSSSSSVPQLSLCGSVASLLNAQSPSQDIPHAESWQKRQRKPTMKLRIKLEHPNQHKLHDFNRQLEREGKSQFVQIEPKETRAVRLTSQTSVESTRSGAGGTGLDADIMKTFLQPLGVMTEPVSVQPPVRLRLRSDKSGTVFQCLSPKPAACIS</sequence>
<dbReference type="Gene3D" id="1.10.10.1700">
    <property type="entry name" value="Histone-lysine N-methyltransferase"/>
    <property type="match status" value="1"/>
</dbReference>
<keyword evidence="16" id="KW-1185">Reference proteome</keyword>
<feature type="region of interest" description="Disordered" evidence="13">
    <location>
        <begin position="498"/>
        <end position="585"/>
    </location>
</feature>
<evidence type="ECO:0000313" key="16">
    <source>
        <dbReference type="Proteomes" id="UP001374579"/>
    </source>
</evidence>
<dbReference type="EC" id="2.1.1.362" evidence="3"/>
<dbReference type="InterPro" id="IPR046341">
    <property type="entry name" value="SET_dom_sf"/>
</dbReference>
<evidence type="ECO:0000313" key="15">
    <source>
        <dbReference type="EMBL" id="KAK7099110.1"/>
    </source>
</evidence>
<evidence type="ECO:0000256" key="8">
    <source>
        <dbReference type="ARBA" id="ARBA00022691"/>
    </source>
</evidence>
<dbReference type="FunFam" id="1.10.10.1700:FF:000001">
    <property type="entry name" value="Histone-lysine N-methyltransferase"/>
    <property type="match status" value="1"/>
</dbReference>
<evidence type="ECO:0000256" key="13">
    <source>
        <dbReference type="SAM" id="MobiDB-lite"/>
    </source>
</evidence>
<evidence type="ECO:0000256" key="11">
    <source>
        <dbReference type="ARBA" id="ARBA00023163"/>
    </source>
</evidence>
<keyword evidence="10" id="KW-0805">Transcription regulation</keyword>
<feature type="compositionally biased region" description="Polar residues" evidence="13">
    <location>
        <begin position="327"/>
        <end position="354"/>
    </location>
</feature>
<dbReference type="PROSITE" id="PS50280">
    <property type="entry name" value="SET"/>
    <property type="match status" value="1"/>
</dbReference>
<dbReference type="PROSITE" id="PS51570">
    <property type="entry name" value="SAM_MT43_SUVAR420_2"/>
    <property type="match status" value="1"/>
</dbReference>
<dbReference type="SMART" id="SM00317">
    <property type="entry name" value="SET"/>
    <property type="match status" value="1"/>
</dbReference>
<dbReference type="InterPro" id="IPR001214">
    <property type="entry name" value="SET_dom"/>
</dbReference>
<dbReference type="InterPro" id="IPR025790">
    <property type="entry name" value="Suv4-20_animal"/>
</dbReference>
<keyword evidence="12" id="KW-0539">Nucleus</keyword>
<feature type="compositionally biased region" description="Low complexity" evidence="13">
    <location>
        <begin position="355"/>
        <end position="382"/>
    </location>
</feature>
<feature type="compositionally biased region" description="Basic and acidic residues" evidence="13">
    <location>
        <begin position="563"/>
        <end position="575"/>
    </location>
</feature>
<evidence type="ECO:0000256" key="1">
    <source>
        <dbReference type="ARBA" id="ARBA00004123"/>
    </source>
</evidence>
<dbReference type="GO" id="GO:0005634">
    <property type="term" value="C:nucleus"/>
    <property type="evidence" value="ECO:0007669"/>
    <property type="project" value="UniProtKB-SubCell"/>
</dbReference>
<evidence type="ECO:0000259" key="14">
    <source>
        <dbReference type="PROSITE" id="PS50280"/>
    </source>
</evidence>
<evidence type="ECO:0000256" key="2">
    <source>
        <dbReference type="ARBA" id="ARBA00004286"/>
    </source>
</evidence>
<evidence type="ECO:0000256" key="7">
    <source>
        <dbReference type="ARBA" id="ARBA00022679"/>
    </source>
</evidence>
<feature type="compositionally biased region" description="Acidic residues" evidence="13">
    <location>
        <begin position="539"/>
        <end position="555"/>
    </location>
</feature>
<keyword evidence="5" id="KW-0678">Repressor</keyword>
<evidence type="ECO:0000256" key="5">
    <source>
        <dbReference type="ARBA" id="ARBA00022491"/>
    </source>
</evidence>
<keyword evidence="7" id="KW-0808">Transferase</keyword>
<dbReference type="PANTHER" id="PTHR12977:SF4">
    <property type="entry name" value="HISTONE-LYSINE N-METHYLTRANSFERASE KMT5B"/>
    <property type="match status" value="1"/>
</dbReference>
<dbReference type="PANTHER" id="PTHR12977">
    <property type="entry name" value="SUPPRESSOR OF VARIEGATION 4-20-RELATED"/>
    <property type="match status" value="1"/>
</dbReference>
<dbReference type="Proteomes" id="UP001374579">
    <property type="component" value="Unassembled WGS sequence"/>
</dbReference>
<comment type="caution">
    <text evidence="15">The sequence shown here is derived from an EMBL/GenBank/DDBJ whole genome shotgun (WGS) entry which is preliminary data.</text>
</comment>
<dbReference type="SUPFAM" id="SSF82199">
    <property type="entry name" value="SET domain"/>
    <property type="match status" value="1"/>
</dbReference>
<dbReference type="Gene3D" id="2.170.270.10">
    <property type="entry name" value="SET domain"/>
    <property type="match status" value="1"/>
</dbReference>
<dbReference type="GO" id="GO:0032259">
    <property type="term" value="P:methylation"/>
    <property type="evidence" value="ECO:0007669"/>
    <property type="project" value="UniProtKB-KW"/>
</dbReference>
<evidence type="ECO:0000256" key="3">
    <source>
        <dbReference type="ARBA" id="ARBA00012188"/>
    </source>
</evidence>
<name>A0AAN9G9S4_9CAEN</name>
<proteinExistence type="predicted"/>
<protein>
    <recommendedName>
        <fullName evidence="3">[histone H4]-N-methyl-L-lysine(20) N-methyltransferase</fullName>
        <ecNumber evidence="3">2.1.1.362</ecNumber>
    </recommendedName>
</protein>
<dbReference type="InterPro" id="IPR041938">
    <property type="entry name" value="Hist-Lys_N-MTase_N"/>
</dbReference>